<protein>
    <submittedName>
        <fullName evidence="1">Uncharacterized protein</fullName>
    </submittedName>
</protein>
<accession>A0ABV7K6Y2</accession>
<gene>
    <name evidence="1" type="ORF">ACFOHJ_07775</name>
</gene>
<organism evidence="1 2">
    <name type="scientific">Aquamicrobium soli</name>
    <dbReference type="NCBI Taxonomy" id="1811518"/>
    <lineage>
        <taxon>Bacteria</taxon>
        <taxon>Pseudomonadati</taxon>
        <taxon>Pseudomonadota</taxon>
        <taxon>Alphaproteobacteria</taxon>
        <taxon>Hyphomicrobiales</taxon>
        <taxon>Phyllobacteriaceae</taxon>
        <taxon>Aquamicrobium</taxon>
    </lineage>
</organism>
<sequence length="551" mass="55213">MALSFGSLTVAAVYYGSLPVQKIYAGSREVWSAGGASSYTLPAGAGAFTLAGQDALLKRALVLKTATGTIALAGNDANLTVVANGEMIAGTGNFVVTGADANLLRSLLILASPGSFSFTGNDAAFRLGKMMAGGAGSFALNGQAATFLRSLRLGASAGSFALAGKAATLTYSPVAASAKVGFANFQIPTVTGNFTISCPDLGGLTPKMVVFFLSNAEVSETGHTAAGEDGFHMAGASDGVTHAAAFNSSVGAQNNGRRGYSIGACMLEINALATTQLEAAFVSFGTGQVTVNITTLTTELQSKRGFAMFFAGADCDAAVGIINGETDGTTTSTLPFTPDAVIFTEASIAAPGSASNANQSTGFVINDGGPTQFDVGRMLISGSGNGRANDKAVGAFRTSSSAANTASASFSGPDLSLAWSVAEERDVLYAAWRFNGSLTTKAGSISSPTSAGRVSASGLGITPQSVFFLLGAGAINTTVTGGGYGTGWLTATGGGSCGCLSKIGYCSTTRLNIENGADIGEFSAFASGSFEVNFVTADATARVLPFIAFGT</sequence>
<evidence type="ECO:0000313" key="1">
    <source>
        <dbReference type="EMBL" id="MFC3206104.1"/>
    </source>
</evidence>
<keyword evidence="2" id="KW-1185">Reference proteome</keyword>
<dbReference type="EMBL" id="JBHRTK010000009">
    <property type="protein sequence ID" value="MFC3206104.1"/>
    <property type="molecule type" value="Genomic_DNA"/>
</dbReference>
<comment type="caution">
    <text evidence="1">The sequence shown here is derived from an EMBL/GenBank/DDBJ whole genome shotgun (WGS) entry which is preliminary data.</text>
</comment>
<name>A0ABV7K6Y2_9HYPH</name>
<evidence type="ECO:0000313" key="2">
    <source>
        <dbReference type="Proteomes" id="UP001595583"/>
    </source>
</evidence>
<dbReference type="RefSeq" id="WP_378219915.1">
    <property type="nucleotide sequence ID" value="NZ_JBHRTK010000009.1"/>
</dbReference>
<proteinExistence type="predicted"/>
<dbReference type="Proteomes" id="UP001595583">
    <property type="component" value="Unassembled WGS sequence"/>
</dbReference>
<reference evidence="2" key="1">
    <citation type="journal article" date="2019" name="Int. J. Syst. Evol. Microbiol.">
        <title>The Global Catalogue of Microorganisms (GCM) 10K type strain sequencing project: providing services to taxonomists for standard genome sequencing and annotation.</title>
        <authorList>
            <consortium name="The Broad Institute Genomics Platform"/>
            <consortium name="The Broad Institute Genome Sequencing Center for Infectious Disease"/>
            <person name="Wu L."/>
            <person name="Ma J."/>
        </authorList>
    </citation>
    <scope>NUCLEOTIDE SEQUENCE [LARGE SCALE GENOMIC DNA]</scope>
    <source>
        <strain evidence="2">KCTC 52165</strain>
    </source>
</reference>